<name>A0ABT8L7K4_9BACT</name>
<dbReference type="Pfam" id="PF07980">
    <property type="entry name" value="SusD_RagB"/>
    <property type="match status" value="1"/>
</dbReference>
<dbReference type="RefSeq" id="WP_346759082.1">
    <property type="nucleotide sequence ID" value="NZ_JAUJEB010000003.1"/>
</dbReference>
<keyword evidence="5" id="KW-0998">Cell outer membrane</keyword>
<dbReference type="Pfam" id="PF14322">
    <property type="entry name" value="SusD-like_3"/>
    <property type="match status" value="1"/>
</dbReference>
<proteinExistence type="inferred from homology"/>
<evidence type="ECO:0000256" key="4">
    <source>
        <dbReference type="ARBA" id="ARBA00023136"/>
    </source>
</evidence>
<gene>
    <name evidence="8" type="ORF">QQ020_16850</name>
</gene>
<evidence type="ECO:0000313" key="9">
    <source>
        <dbReference type="Proteomes" id="UP001172083"/>
    </source>
</evidence>
<keyword evidence="3" id="KW-0732">Signal</keyword>
<keyword evidence="4" id="KW-0472">Membrane</keyword>
<evidence type="ECO:0000256" key="3">
    <source>
        <dbReference type="ARBA" id="ARBA00022729"/>
    </source>
</evidence>
<comment type="similarity">
    <text evidence="2">Belongs to the SusD family.</text>
</comment>
<reference evidence="8" key="1">
    <citation type="submission" date="2023-06" db="EMBL/GenBank/DDBJ databases">
        <title>Genomic of Agaribacillus aureum.</title>
        <authorList>
            <person name="Wang G."/>
        </authorList>
    </citation>
    <scope>NUCLEOTIDE SEQUENCE</scope>
    <source>
        <strain evidence="8">BMA12</strain>
    </source>
</reference>
<evidence type="ECO:0000256" key="1">
    <source>
        <dbReference type="ARBA" id="ARBA00004442"/>
    </source>
</evidence>
<dbReference type="InterPro" id="IPR033985">
    <property type="entry name" value="SusD-like_N"/>
</dbReference>
<comment type="subcellular location">
    <subcellularLocation>
        <location evidence="1">Cell outer membrane</location>
    </subcellularLocation>
</comment>
<dbReference type="EMBL" id="JAUJEB010000003">
    <property type="protein sequence ID" value="MDN5213744.1"/>
    <property type="molecule type" value="Genomic_DNA"/>
</dbReference>
<protein>
    <submittedName>
        <fullName evidence="8">RagB/SusD family nutrient uptake outer membrane protein</fullName>
    </submittedName>
</protein>
<dbReference type="Gene3D" id="1.25.40.390">
    <property type="match status" value="1"/>
</dbReference>
<keyword evidence="9" id="KW-1185">Reference proteome</keyword>
<comment type="caution">
    <text evidence="8">The sequence shown here is derived from an EMBL/GenBank/DDBJ whole genome shotgun (WGS) entry which is preliminary data.</text>
</comment>
<feature type="domain" description="SusD-like N-terminal" evidence="7">
    <location>
        <begin position="92"/>
        <end position="211"/>
    </location>
</feature>
<accession>A0ABT8L7K4</accession>
<organism evidence="8 9">
    <name type="scientific">Agaribacillus aureus</name>
    <dbReference type="NCBI Taxonomy" id="3051825"/>
    <lineage>
        <taxon>Bacteria</taxon>
        <taxon>Pseudomonadati</taxon>
        <taxon>Bacteroidota</taxon>
        <taxon>Cytophagia</taxon>
        <taxon>Cytophagales</taxon>
        <taxon>Splendidivirgaceae</taxon>
        <taxon>Agaribacillus</taxon>
    </lineage>
</organism>
<evidence type="ECO:0000313" key="8">
    <source>
        <dbReference type="EMBL" id="MDN5213744.1"/>
    </source>
</evidence>
<evidence type="ECO:0000259" key="7">
    <source>
        <dbReference type="Pfam" id="PF14322"/>
    </source>
</evidence>
<evidence type="ECO:0000256" key="5">
    <source>
        <dbReference type="ARBA" id="ARBA00023237"/>
    </source>
</evidence>
<evidence type="ECO:0000256" key="2">
    <source>
        <dbReference type="ARBA" id="ARBA00006275"/>
    </source>
</evidence>
<dbReference type="PROSITE" id="PS51257">
    <property type="entry name" value="PROKAR_LIPOPROTEIN"/>
    <property type="match status" value="1"/>
</dbReference>
<dbReference type="InterPro" id="IPR011990">
    <property type="entry name" value="TPR-like_helical_dom_sf"/>
</dbReference>
<dbReference type="InterPro" id="IPR012944">
    <property type="entry name" value="SusD_RagB_dom"/>
</dbReference>
<dbReference type="Proteomes" id="UP001172083">
    <property type="component" value="Unassembled WGS sequence"/>
</dbReference>
<dbReference type="SUPFAM" id="SSF48452">
    <property type="entry name" value="TPR-like"/>
    <property type="match status" value="1"/>
</dbReference>
<sequence length="597" mass="66535">MKKLIIVLITIVTGHVFIGCSDDFLDKEPFDILSVETVWSNEDLVISLLGDLYNRVPRGAFEQDDMQYSNEAIWSGGGNGRNGGGDFDLDLYTYWDYGLVREINLFIENAETSSLDAAILKGLVAEARFIRASVYFEMAKRMGGVPIITSTFSFEGSNEEELQFARVTEAEVYDFIGSELDVIKDDLANSPTEIRRASKWAALALKSRAMLYAGSIAKYNAALAVPVTLPGGEVGISASQANTYFQASLDASNEIINSGNFSLHEDYYDLFVPAGKNAVNEVIFVDDFRNPVKRSWFTYWNTMPTTREDDNGGNLSPTLEMIEAYDYLDNSSGELRMKDALGDPVYYDNPEDIFADKDRRLNSTYVLPNTQFRGSRAQIQAGIIQWNGSSYDTLTTTVLGDRDADNNIITGQDGPADEASVTNTGFYMKKFVSEAPGAGSRTILADNWWPVYRYAEVLLNAAEALQELGQTGALIHINAIRERAGFPANSLGSVTIDDIRKERRVELAYEGHRFFDLKRWRIAHLEFDGATKPTGAYPYLVLHEGQPFHKKYVYVQKSLSRLGVNPARNFRADVNYYSAIPGNALANNPKLVKNPNH</sequence>
<evidence type="ECO:0000259" key="6">
    <source>
        <dbReference type="Pfam" id="PF07980"/>
    </source>
</evidence>
<feature type="domain" description="RagB/SusD" evidence="6">
    <location>
        <begin position="280"/>
        <end position="596"/>
    </location>
</feature>